<keyword evidence="2" id="KW-0560">Oxidoreductase</keyword>
<accession>W6K1X1</accession>
<dbReference type="EMBL" id="CAJA01000445">
    <property type="protein sequence ID" value="CCH75020.1"/>
    <property type="molecule type" value="Genomic_DNA"/>
</dbReference>
<dbReference type="STRING" id="1193182.BN11_50041"/>
<dbReference type="Pfam" id="PF01243">
    <property type="entry name" value="PNPOx_N"/>
    <property type="match status" value="1"/>
</dbReference>
<dbReference type="PANTHER" id="PTHR42815:SF2">
    <property type="entry name" value="FAD-BINDING, PUTATIVE (AFU_ORTHOLOGUE AFUA_6G07600)-RELATED"/>
    <property type="match status" value="1"/>
</dbReference>
<keyword evidence="3" id="KW-1185">Reference proteome</keyword>
<proteinExistence type="predicted"/>
<comment type="caution">
    <text evidence="2">The sequence shown here is derived from an EMBL/GenBank/DDBJ whole genome shotgun (WGS) entry which is preliminary data.</text>
</comment>
<reference evidence="2 3" key="1">
    <citation type="journal article" date="2013" name="ISME J.">
        <title>A metabolic model for members of the genus Tetrasphaera involved in enhanced biological phosphorus removal.</title>
        <authorList>
            <person name="Kristiansen R."/>
            <person name="Nguyen H.T.T."/>
            <person name="Saunders A.M."/>
            <person name="Nielsen J.L."/>
            <person name="Wimmer R."/>
            <person name="Le V.Q."/>
            <person name="McIlroy S.J."/>
            <person name="Petrovski S."/>
            <person name="Seviour R.J."/>
            <person name="Calteau A."/>
            <person name="Nielsen K.L."/>
            <person name="Nielsen P.H."/>
        </authorList>
    </citation>
    <scope>NUCLEOTIDE SEQUENCE [LARGE SCALE GENOMIC DNA]</scope>
    <source>
        <strain evidence="2 3">Ben110</strain>
    </source>
</reference>
<dbReference type="InterPro" id="IPR012349">
    <property type="entry name" value="Split_barrel_FMN-bd"/>
</dbReference>
<dbReference type="OrthoDB" id="9790331at2"/>
<protein>
    <submittedName>
        <fullName evidence="2">Pyridoxamine 5'-phosphate oxidase</fullName>
        <ecNumber evidence="2">1.4.3.5</ecNumber>
    </submittedName>
</protein>
<evidence type="ECO:0000313" key="2">
    <source>
        <dbReference type="EMBL" id="CCH75020.1"/>
    </source>
</evidence>
<dbReference type="EC" id="1.4.3.5" evidence="2"/>
<dbReference type="AlphaFoldDB" id="W6K1X1"/>
<dbReference type="InterPro" id="IPR011576">
    <property type="entry name" value="Pyridox_Oxase_N"/>
</dbReference>
<sequence>MTRLETLDALESAVGKRPATAMLKSISQLDGHCLDVLSLSTFGVLGVLSEAGRLSSHTIGGPAGVFHTLEPGRLQLPGLPHAGYGRPAGLVAFVAGWGETLRVNGRLDADTLIVEEAFLHCAKCVLRSRLWSPLVEHEATIERSGTTQSSVLRSGLADPVVSGLLTRAPFATIATADGAGRADISPKGDPSGLVRLLGNGEIGIPDRPGNMRRDTFHNILERPEVSVLALMPGEETVVEVTGTAVVDDDPDLRAIFEVRGNTPVAVMRVRVESALAQRSSAIGAARLWDPKQHVPQGSLPRASRIWTDHVNATIASAKEAPIPALHEPDLAAGLQADYVQNLY</sequence>
<gene>
    <name evidence="2" type="primary">pdxH</name>
    <name evidence="2" type="ORF">BN11_50041</name>
</gene>
<dbReference type="Gene3D" id="2.30.110.10">
    <property type="entry name" value="Electron Transport, Fmn-binding Protein, Chain A"/>
    <property type="match status" value="1"/>
</dbReference>
<dbReference type="PANTHER" id="PTHR42815">
    <property type="entry name" value="FAD-BINDING, PUTATIVE (AFU_ORTHOLOGUE AFUA_6G07600)-RELATED"/>
    <property type="match status" value="1"/>
</dbReference>
<dbReference type="SUPFAM" id="SSF50475">
    <property type="entry name" value="FMN-binding split barrel"/>
    <property type="match status" value="1"/>
</dbReference>
<evidence type="ECO:0000259" key="1">
    <source>
        <dbReference type="Pfam" id="PF01243"/>
    </source>
</evidence>
<dbReference type="GO" id="GO:0004733">
    <property type="term" value="F:pyridoxamine phosphate oxidase activity"/>
    <property type="evidence" value="ECO:0007669"/>
    <property type="project" value="UniProtKB-EC"/>
</dbReference>
<dbReference type="Proteomes" id="UP000035763">
    <property type="component" value="Unassembled WGS sequence"/>
</dbReference>
<organism evidence="2 3">
    <name type="scientific">Nostocoides australiense Ben110</name>
    <dbReference type="NCBI Taxonomy" id="1193182"/>
    <lineage>
        <taxon>Bacteria</taxon>
        <taxon>Bacillati</taxon>
        <taxon>Actinomycetota</taxon>
        <taxon>Actinomycetes</taxon>
        <taxon>Micrococcales</taxon>
        <taxon>Intrasporangiaceae</taxon>
        <taxon>Nostocoides</taxon>
    </lineage>
</organism>
<dbReference type="RefSeq" id="WP_048693211.1">
    <property type="nucleotide sequence ID" value="NZ_HG764815.1"/>
</dbReference>
<feature type="domain" description="Pyridoxamine 5'-phosphate oxidase N-terminal" evidence="1">
    <location>
        <begin position="162"/>
        <end position="274"/>
    </location>
</feature>
<evidence type="ECO:0000313" key="3">
    <source>
        <dbReference type="Proteomes" id="UP000035763"/>
    </source>
</evidence>
<name>W6K1X1_9MICO</name>